<comment type="caution">
    <text evidence="2">The sequence shown here is derived from an EMBL/GenBank/DDBJ whole genome shotgun (WGS) entry which is preliminary data.</text>
</comment>
<dbReference type="Proteomes" id="UP001501035">
    <property type="component" value="Unassembled WGS sequence"/>
</dbReference>
<evidence type="ECO:0000313" key="2">
    <source>
        <dbReference type="EMBL" id="GAA3029614.1"/>
    </source>
</evidence>
<protein>
    <submittedName>
        <fullName evidence="2">Uncharacterized protein</fullName>
    </submittedName>
</protein>
<keyword evidence="3" id="KW-1185">Reference proteome</keyword>
<keyword evidence="1" id="KW-1133">Transmembrane helix</keyword>
<feature type="transmembrane region" description="Helical" evidence="1">
    <location>
        <begin position="19"/>
        <end position="40"/>
    </location>
</feature>
<accession>A0ABP6L6L2</accession>
<evidence type="ECO:0000256" key="1">
    <source>
        <dbReference type="SAM" id="Phobius"/>
    </source>
</evidence>
<proteinExistence type="predicted"/>
<dbReference type="RefSeq" id="WP_290707549.1">
    <property type="nucleotide sequence ID" value="NZ_BAAAVS010000017.1"/>
</dbReference>
<gene>
    <name evidence="2" type="ORF">GCM10010528_08910</name>
</gene>
<evidence type="ECO:0000313" key="3">
    <source>
        <dbReference type="Proteomes" id="UP001501035"/>
    </source>
</evidence>
<name>A0ABP6L6L2_9ACTN</name>
<keyword evidence="1" id="KW-0812">Transmembrane</keyword>
<sequence>MATTHVTDSAVIRVRMWRVLSMLTALIAVVVGLVVITVSAV</sequence>
<keyword evidence="1" id="KW-0472">Membrane</keyword>
<reference evidence="3" key="1">
    <citation type="journal article" date="2019" name="Int. J. Syst. Evol. Microbiol.">
        <title>The Global Catalogue of Microorganisms (GCM) 10K type strain sequencing project: providing services to taxonomists for standard genome sequencing and annotation.</title>
        <authorList>
            <consortium name="The Broad Institute Genomics Platform"/>
            <consortium name="The Broad Institute Genome Sequencing Center for Infectious Disease"/>
            <person name="Wu L."/>
            <person name="Ma J."/>
        </authorList>
    </citation>
    <scope>NUCLEOTIDE SEQUENCE [LARGE SCALE GENOMIC DNA]</scope>
    <source>
        <strain evidence="3">JCM 14234</strain>
    </source>
</reference>
<organism evidence="2 3">
    <name type="scientific">Gordonia defluvii</name>
    <dbReference type="NCBI Taxonomy" id="283718"/>
    <lineage>
        <taxon>Bacteria</taxon>
        <taxon>Bacillati</taxon>
        <taxon>Actinomycetota</taxon>
        <taxon>Actinomycetes</taxon>
        <taxon>Mycobacteriales</taxon>
        <taxon>Gordoniaceae</taxon>
        <taxon>Gordonia</taxon>
    </lineage>
</organism>
<dbReference type="EMBL" id="BAAAVS010000017">
    <property type="protein sequence ID" value="GAA3029614.1"/>
    <property type="molecule type" value="Genomic_DNA"/>
</dbReference>